<dbReference type="Pfam" id="PF13405">
    <property type="entry name" value="EF-hand_6"/>
    <property type="match status" value="1"/>
</dbReference>
<reference evidence="5 6" key="1">
    <citation type="journal article" date="2011" name="Proc. Natl. Acad. Sci. U.S.A.">
        <title>Niche of harmful alga Aureococcus anophagefferens revealed through ecogenomics.</title>
        <authorList>
            <person name="Gobler C.J."/>
            <person name="Berry D.L."/>
            <person name="Dyhrman S.T."/>
            <person name="Wilhelm S.W."/>
            <person name="Salamov A."/>
            <person name="Lobanov A.V."/>
            <person name="Zhang Y."/>
            <person name="Collier J.L."/>
            <person name="Wurch L.L."/>
            <person name="Kustka A.B."/>
            <person name="Dill B.D."/>
            <person name="Shah M."/>
            <person name="VerBerkmoes N.C."/>
            <person name="Kuo A."/>
            <person name="Terry A."/>
            <person name="Pangilinan J."/>
            <person name="Lindquist E.A."/>
            <person name="Lucas S."/>
            <person name="Paulsen I.T."/>
            <person name="Hattenrath-Lehmann T.K."/>
            <person name="Talmage S.C."/>
            <person name="Walker E.A."/>
            <person name="Koch F."/>
            <person name="Burson A.M."/>
            <person name="Marcoval M.A."/>
            <person name="Tang Y.Z."/>
            <person name="Lecleir G.R."/>
            <person name="Coyne K.J."/>
            <person name="Berg G.M."/>
            <person name="Bertrand E.M."/>
            <person name="Saito M.A."/>
            <person name="Gladyshev V.N."/>
            <person name="Grigoriev I.V."/>
        </authorList>
    </citation>
    <scope>NUCLEOTIDE SEQUENCE [LARGE SCALE GENOMIC DNA]</scope>
    <source>
        <strain evidence="6">CCMP 1984</strain>
    </source>
</reference>
<dbReference type="KEGG" id="aaf:AURANDRAFT_7410"/>
<feature type="non-terminal residue" evidence="5">
    <location>
        <position position="1"/>
    </location>
</feature>
<proteinExistence type="predicted"/>
<dbReference type="OMA" id="RIFCQIN"/>
<dbReference type="SMART" id="SM00054">
    <property type="entry name" value="EFh"/>
    <property type="match status" value="3"/>
</dbReference>
<dbReference type="SUPFAM" id="SSF47473">
    <property type="entry name" value="EF-hand"/>
    <property type="match status" value="1"/>
</dbReference>
<name>F0XWD9_AURAN</name>
<dbReference type="InterPro" id="IPR002048">
    <property type="entry name" value="EF_hand_dom"/>
</dbReference>
<dbReference type="Gene3D" id="1.10.238.10">
    <property type="entry name" value="EF-hand"/>
    <property type="match status" value="1"/>
</dbReference>
<evidence type="ECO:0000259" key="4">
    <source>
        <dbReference type="PROSITE" id="PS50222"/>
    </source>
</evidence>
<feature type="domain" description="EF-hand" evidence="4">
    <location>
        <begin position="32"/>
        <end position="67"/>
    </location>
</feature>
<keyword evidence="2" id="KW-0677">Repeat</keyword>
<keyword evidence="3" id="KW-0106">Calcium</keyword>
<keyword evidence="1" id="KW-0479">Metal-binding</keyword>
<dbReference type="GeneID" id="20228960"/>
<dbReference type="OrthoDB" id="191686at2759"/>
<evidence type="ECO:0000313" key="6">
    <source>
        <dbReference type="Proteomes" id="UP000002729"/>
    </source>
</evidence>
<dbReference type="GO" id="GO:0005509">
    <property type="term" value="F:calcium ion binding"/>
    <property type="evidence" value="ECO:0007669"/>
    <property type="project" value="InterPro"/>
</dbReference>
<feature type="domain" description="EF-hand" evidence="4">
    <location>
        <begin position="77"/>
        <end position="111"/>
    </location>
</feature>
<dbReference type="PANTHER" id="PTHR45942">
    <property type="entry name" value="PROTEIN PHOSPATASE 3 REGULATORY SUBUNIT B ALPHA ISOFORM TYPE 1"/>
    <property type="match status" value="1"/>
</dbReference>
<dbReference type="PROSITE" id="PS50222">
    <property type="entry name" value="EF_HAND_2"/>
    <property type="match status" value="2"/>
</dbReference>
<feature type="non-terminal residue" evidence="5">
    <location>
        <position position="111"/>
    </location>
</feature>
<dbReference type="RefSeq" id="XP_009032128.1">
    <property type="nucleotide sequence ID" value="XM_009033880.1"/>
</dbReference>
<dbReference type="InterPro" id="IPR011992">
    <property type="entry name" value="EF-hand-dom_pair"/>
</dbReference>
<sequence length="111" mass="12868">DVARLHAQFLKIDKDGSGSLELWEMLDHLDLHRTKFAKRVFSIFDEDGSNEIDFREFVVTLWQRGAGARRARYCTLGRTQLVMFAFDLYDRDSSGEIDMAELNGMLKELYG</sequence>
<dbReference type="eggNOG" id="KOG0034">
    <property type="taxonomic scope" value="Eukaryota"/>
</dbReference>
<gene>
    <name evidence="5" type="ORF">AURANDRAFT_7410</name>
</gene>
<keyword evidence="6" id="KW-1185">Reference proteome</keyword>
<dbReference type="EMBL" id="GL833120">
    <property type="protein sequence ID" value="EGB12754.1"/>
    <property type="molecule type" value="Genomic_DNA"/>
</dbReference>
<protein>
    <recommendedName>
        <fullName evidence="4">EF-hand domain-containing protein</fullName>
    </recommendedName>
</protein>
<dbReference type="AlphaFoldDB" id="F0XWD9"/>
<dbReference type="PROSITE" id="PS00018">
    <property type="entry name" value="EF_HAND_1"/>
    <property type="match status" value="2"/>
</dbReference>
<evidence type="ECO:0000256" key="2">
    <source>
        <dbReference type="ARBA" id="ARBA00022737"/>
    </source>
</evidence>
<accession>F0XWD9</accession>
<evidence type="ECO:0000256" key="1">
    <source>
        <dbReference type="ARBA" id="ARBA00022723"/>
    </source>
</evidence>
<dbReference type="InterPro" id="IPR018247">
    <property type="entry name" value="EF_Hand_1_Ca_BS"/>
</dbReference>
<dbReference type="InParanoid" id="F0XWD9"/>
<evidence type="ECO:0000313" key="5">
    <source>
        <dbReference type="EMBL" id="EGB12754.1"/>
    </source>
</evidence>
<dbReference type="Proteomes" id="UP000002729">
    <property type="component" value="Unassembled WGS sequence"/>
</dbReference>
<organism evidence="6">
    <name type="scientific">Aureococcus anophagefferens</name>
    <name type="common">Harmful bloom alga</name>
    <dbReference type="NCBI Taxonomy" id="44056"/>
    <lineage>
        <taxon>Eukaryota</taxon>
        <taxon>Sar</taxon>
        <taxon>Stramenopiles</taxon>
        <taxon>Ochrophyta</taxon>
        <taxon>Pelagophyceae</taxon>
        <taxon>Pelagomonadales</taxon>
        <taxon>Pelagomonadaceae</taxon>
        <taxon>Aureococcus</taxon>
    </lineage>
</organism>
<evidence type="ECO:0000256" key="3">
    <source>
        <dbReference type="ARBA" id="ARBA00022837"/>
    </source>
</evidence>
<dbReference type="Pfam" id="PF13202">
    <property type="entry name" value="EF-hand_5"/>
    <property type="match status" value="1"/>
</dbReference>